<dbReference type="SMART" id="SM00862">
    <property type="entry name" value="Trans_reg_C"/>
    <property type="match status" value="1"/>
</dbReference>
<evidence type="ECO:0000259" key="10">
    <source>
        <dbReference type="PROSITE" id="PS51755"/>
    </source>
</evidence>
<dbReference type="PANTHER" id="PTHR48111">
    <property type="entry name" value="REGULATOR OF RPOS"/>
    <property type="match status" value="1"/>
</dbReference>
<dbReference type="Gene3D" id="3.40.50.2300">
    <property type="match status" value="1"/>
</dbReference>
<dbReference type="InterPro" id="IPR001789">
    <property type="entry name" value="Sig_transdc_resp-reg_receiver"/>
</dbReference>
<keyword evidence="3" id="KW-0902">Two-component regulatory system</keyword>
<dbReference type="Gene3D" id="6.10.250.690">
    <property type="match status" value="1"/>
</dbReference>
<evidence type="ECO:0000256" key="6">
    <source>
        <dbReference type="ARBA" id="ARBA00023163"/>
    </source>
</evidence>
<reference evidence="11 12" key="1">
    <citation type="submission" date="2023-07" db="EMBL/GenBank/DDBJ databases">
        <title>Genomic Encyclopedia of Type Strains, Phase IV (KMG-IV): sequencing the most valuable type-strain genomes for metagenomic binning, comparative biology and taxonomic classification.</title>
        <authorList>
            <person name="Goeker M."/>
        </authorList>
    </citation>
    <scope>NUCLEOTIDE SEQUENCE [LARGE SCALE GENOMIC DNA]</scope>
    <source>
        <strain evidence="11 12">DSM 9768</strain>
    </source>
</reference>
<evidence type="ECO:0000256" key="3">
    <source>
        <dbReference type="ARBA" id="ARBA00023012"/>
    </source>
</evidence>
<evidence type="ECO:0000256" key="5">
    <source>
        <dbReference type="ARBA" id="ARBA00023125"/>
    </source>
</evidence>
<dbReference type="PROSITE" id="PS50110">
    <property type="entry name" value="RESPONSE_REGULATORY"/>
    <property type="match status" value="1"/>
</dbReference>
<dbReference type="SMART" id="SM00448">
    <property type="entry name" value="REC"/>
    <property type="match status" value="1"/>
</dbReference>
<keyword evidence="2 7" id="KW-0597">Phosphoprotein</keyword>
<sequence length="233" mass="26916">MNKLKVLIADDDANVCEILSLYLKENHYDVVEANNGQDAINLFKTTNPDIILLDIMMPDIDGYEVCKEIRKTATVPIIMLTAKDEEFDKILGLEIGADDYVTKPFSPREVIARIKAIFRRMPAPPEVLELNNDKYEFENFTVYVKQREVQVGGKKLFFRPKEFDLLLYLIRNPNIVHTRDQLLEKVWGYDFVGDIRTVDVHVKRIRDEFAAHNIDAIHTVWGVGYQFQPNGKG</sequence>
<evidence type="ECO:0000256" key="2">
    <source>
        <dbReference type="ARBA" id="ARBA00022553"/>
    </source>
</evidence>
<dbReference type="InterPro" id="IPR016032">
    <property type="entry name" value="Sig_transdc_resp-reg_C-effctor"/>
</dbReference>
<accession>A0ABT9ZV51</accession>
<feature type="modified residue" description="4-aspartylphosphate" evidence="7">
    <location>
        <position position="54"/>
    </location>
</feature>
<dbReference type="InterPro" id="IPR039420">
    <property type="entry name" value="WalR-like"/>
</dbReference>
<dbReference type="InterPro" id="IPR001867">
    <property type="entry name" value="OmpR/PhoB-type_DNA-bd"/>
</dbReference>
<dbReference type="Pfam" id="PF00072">
    <property type="entry name" value="Response_reg"/>
    <property type="match status" value="1"/>
</dbReference>
<proteinExistence type="predicted"/>
<evidence type="ECO:0000313" key="12">
    <source>
        <dbReference type="Proteomes" id="UP001230005"/>
    </source>
</evidence>
<feature type="domain" description="Response regulatory" evidence="9">
    <location>
        <begin position="5"/>
        <end position="118"/>
    </location>
</feature>
<dbReference type="RefSeq" id="WP_307326023.1">
    <property type="nucleotide sequence ID" value="NZ_JAUSUG010000009.1"/>
</dbReference>
<comment type="subcellular location">
    <subcellularLocation>
        <location evidence="1">Cytoplasm</location>
    </subcellularLocation>
</comment>
<dbReference type="CDD" id="cd00383">
    <property type="entry name" value="trans_reg_C"/>
    <property type="match status" value="1"/>
</dbReference>
<evidence type="ECO:0000256" key="8">
    <source>
        <dbReference type="PROSITE-ProRule" id="PRU01091"/>
    </source>
</evidence>
<dbReference type="InterPro" id="IPR011006">
    <property type="entry name" value="CheY-like_superfamily"/>
</dbReference>
<evidence type="ECO:0000259" key="9">
    <source>
        <dbReference type="PROSITE" id="PS50110"/>
    </source>
</evidence>
<keyword evidence="12" id="KW-1185">Reference proteome</keyword>
<evidence type="ECO:0000256" key="4">
    <source>
        <dbReference type="ARBA" id="ARBA00023015"/>
    </source>
</evidence>
<comment type="caution">
    <text evidence="11">The sequence shown here is derived from an EMBL/GenBank/DDBJ whole genome shotgun (WGS) entry which is preliminary data.</text>
</comment>
<evidence type="ECO:0000256" key="7">
    <source>
        <dbReference type="PROSITE-ProRule" id="PRU00169"/>
    </source>
</evidence>
<dbReference type="SUPFAM" id="SSF46894">
    <property type="entry name" value="C-terminal effector domain of the bipartite response regulators"/>
    <property type="match status" value="1"/>
</dbReference>
<dbReference type="Gene3D" id="1.10.10.10">
    <property type="entry name" value="Winged helix-like DNA-binding domain superfamily/Winged helix DNA-binding domain"/>
    <property type="match status" value="1"/>
</dbReference>
<dbReference type="SUPFAM" id="SSF52172">
    <property type="entry name" value="CheY-like"/>
    <property type="match status" value="1"/>
</dbReference>
<protein>
    <submittedName>
        <fullName evidence="11">DNA-binding response OmpR family regulator</fullName>
    </submittedName>
</protein>
<feature type="domain" description="OmpR/PhoB-type" evidence="10">
    <location>
        <begin position="132"/>
        <end position="229"/>
    </location>
</feature>
<dbReference type="GO" id="GO:0003677">
    <property type="term" value="F:DNA binding"/>
    <property type="evidence" value="ECO:0007669"/>
    <property type="project" value="UniProtKB-KW"/>
</dbReference>
<dbReference type="InterPro" id="IPR036388">
    <property type="entry name" value="WH-like_DNA-bd_sf"/>
</dbReference>
<keyword evidence="5 8" id="KW-0238">DNA-binding</keyword>
<dbReference type="PROSITE" id="PS51755">
    <property type="entry name" value="OMPR_PHOB"/>
    <property type="match status" value="1"/>
</dbReference>
<dbReference type="Pfam" id="PF00486">
    <property type="entry name" value="Trans_reg_C"/>
    <property type="match status" value="1"/>
</dbReference>
<feature type="DNA-binding region" description="OmpR/PhoB-type" evidence="8">
    <location>
        <begin position="132"/>
        <end position="229"/>
    </location>
</feature>
<keyword evidence="6" id="KW-0804">Transcription</keyword>
<evidence type="ECO:0000313" key="11">
    <source>
        <dbReference type="EMBL" id="MDQ0255118.1"/>
    </source>
</evidence>
<gene>
    <name evidence="11" type="ORF">J2S74_002500</name>
</gene>
<evidence type="ECO:0000256" key="1">
    <source>
        <dbReference type="ARBA" id="ARBA00004496"/>
    </source>
</evidence>
<name>A0ABT9ZV51_9BACI</name>
<dbReference type="PANTHER" id="PTHR48111:SF21">
    <property type="entry name" value="DNA-BINDING DUAL MASTER TRANSCRIPTIONAL REGULATOR RPAA"/>
    <property type="match status" value="1"/>
</dbReference>
<dbReference type="Proteomes" id="UP001230005">
    <property type="component" value="Unassembled WGS sequence"/>
</dbReference>
<keyword evidence="4" id="KW-0805">Transcription regulation</keyword>
<organism evidence="11 12">
    <name type="scientific">Evansella vedderi</name>
    <dbReference type="NCBI Taxonomy" id="38282"/>
    <lineage>
        <taxon>Bacteria</taxon>
        <taxon>Bacillati</taxon>
        <taxon>Bacillota</taxon>
        <taxon>Bacilli</taxon>
        <taxon>Bacillales</taxon>
        <taxon>Bacillaceae</taxon>
        <taxon>Evansella</taxon>
    </lineage>
</organism>
<dbReference type="EMBL" id="JAUSUG010000009">
    <property type="protein sequence ID" value="MDQ0255118.1"/>
    <property type="molecule type" value="Genomic_DNA"/>
</dbReference>